<accession>A0ABR1QB93</accession>
<feature type="region of interest" description="Disordered" evidence="1">
    <location>
        <begin position="1"/>
        <end position="80"/>
    </location>
</feature>
<evidence type="ECO:0000313" key="3">
    <source>
        <dbReference type="Proteomes" id="UP001391051"/>
    </source>
</evidence>
<feature type="region of interest" description="Disordered" evidence="1">
    <location>
        <begin position="104"/>
        <end position="123"/>
    </location>
</feature>
<dbReference type="RefSeq" id="XP_066699185.1">
    <property type="nucleotide sequence ID" value="XM_066843073.1"/>
</dbReference>
<name>A0ABR1QB93_9PEZI</name>
<reference evidence="2 3" key="1">
    <citation type="submission" date="2023-01" db="EMBL/GenBank/DDBJ databases">
        <title>Analysis of 21 Apiospora genomes using comparative genomics revels a genus with tremendous synthesis potential of carbohydrate active enzymes and secondary metabolites.</title>
        <authorList>
            <person name="Sorensen T."/>
        </authorList>
    </citation>
    <scope>NUCLEOTIDE SEQUENCE [LARGE SCALE GENOMIC DNA]</scope>
    <source>
        <strain evidence="2 3">CBS 24483</strain>
    </source>
</reference>
<evidence type="ECO:0000313" key="2">
    <source>
        <dbReference type="EMBL" id="KAK7951123.1"/>
    </source>
</evidence>
<dbReference type="Proteomes" id="UP001391051">
    <property type="component" value="Unassembled WGS sequence"/>
</dbReference>
<evidence type="ECO:0000256" key="1">
    <source>
        <dbReference type="SAM" id="MobiDB-lite"/>
    </source>
</evidence>
<gene>
    <name evidence="2" type="ORF">PG986_006851</name>
</gene>
<feature type="compositionally biased region" description="Basic and acidic residues" evidence="1">
    <location>
        <begin position="30"/>
        <end position="50"/>
    </location>
</feature>
<organism evidence="2 3">
    <name type="scientific">Apiospora aurea</name>
    <dbReference type="NCBI Taxonomy" id="335848"/>
    <lineage>
        <taxon>Eukaryota</taxon>
        <taxon>Fungi</taxon>
        <taxon>Dikarya</taxon>
        <taxon>Ascomycota</taxon>
        <taxon>Pezizomycotina</taxon>
        <taxon>Sordariomycetes</taxon>
        <taxon>Xylariomycetidae</taxon>
        <taxon>Amphisphaeriales</taxon>
        <taxon>Apiosporaceae</taxon>
        <taxon>Apiospora</taxon>
    </lineage>
</organism>
<feature type="compositionally biased region" description="Basic residues" evidence="1">
    <location>
        <begin position="14"/>
        <end position="23"/>
    </location>
</feature>
<feature type="compositionally biased region" description="Polar residues" evidence="1">
    <location>
        <begin position="104"/>
        <end position="116"/>
    </location>
</feature>
<dbReference type="EMBL" id="JAQQWE010000005">
    <property type="protein sequence ID" value="KAK7951123.1"/>
    <property type="molecule type" value="Genomic_DNA"/>
</dbReference>
<proteinExistence type="predicted"/>
<comment type="caution">
    <text evidence="2">The sequence shown here is derived from an EMBL/GenBank/DDBJ whole genome shotgun (WGS) entry which is preliminary data.</text>
</comment>
<keyword evidence="3" id="KW-1185">Reference proteome</keyword>
<feature type="compositionally biased region" description="Polar residues" evidence="1">
    <location>
        <begin position="61"/>
        <end position="79"/>
    </location>
</feature>
<protein>
    <submittedName>
        <fullName evidence="2">Uncharacterized protein</fullName>
    </submittedName>
</protein>
<sequence length="123" mass="13571">MDRSLDEIVADSQHKKRGPRPRRGGNGGGGRDRDNGRLRERDSYPRDGVRKASTPCVFMQRTAQPTNYGRLTGHSSSAPTGGLNSYLSSLFELSLEKENPSISIRSVGKQQASQLEQDQDMHA</sequence>
<dbReference type="GeneID" id="92076135"/>